<evidence type="ECO:0000256" key="4">
    <source>
        <dbReference type="ARBA" id="ARBA00022630"/>
    </source>
</evidence>
<dbReference type="Proteomes" id="UP000316238">
    <property type="component" value="Unassembled WGS sequence"/>
</dbReference>
<organism evidence="16 17">
    <name type="scientific">Candidatus Electronema aureum</name>
    <dbReference type="NCBI Taxonomy" id="2005002"/>
    <lineage>
        <taxon>Bacteria</taxon>
        <taxon>Pseudomonadati</taxon>
        <taxon>Thermodesulfobacteriota</taxon>
        <taxon>Desulfobulbia</taxon>
        <taxon>Desulfobulbales</taxon>
        <taxon>Desulfobulbaceae</taxon>
        <taxon>Candidatus Electronema</taxon>
    </lineage>
</organism>
<evidence type="ECO:0000256" key="14">
    <source>
        <dbReference type="PIRSR" id="PIRSR006621-2"/>
    </source>
</evidence>
<protein>
    <recommendedName>
        <fullName evidence="12">tRNA-dihydrouridine synthase</fullName>
        <ecNumber evidence="12">1.3.1.-</ecNumber>
    </recommendedName>
</protein>
<evidence type="ECO:0000256" key="12">
    <source>
        <dbReference type="PIRNR" id="PIRNR006621"/>
    </source>
</evidence>
<dbReference type="PANTHER" id="PTHR45846:SF1">
    <property type="entry name" value="TRNA-DIHYDROURIDINE(47) SYNTHASE [NAD(P)(+)]-LIKE"/>
    <property type="match status" value="1"/>
</dbReference>
<feature type="binding site" evidence="14">
    <location>
        <position position="160"/>
    </location>
    <ligand>
        <name>FMN</name>
        <dbReference type="ChEBI" id="CHEBI:58210"/>
    </ligand>
</feature>
<accession>A0A521FYC2</accession>
<reference evidence="16" key="1">
    <citation type="submission" date="2017-07" db="EMBL/GenBank/DDBJ databases">
        <title>The cable genome - Insights into the physiology and evolution of filamentous bacteria capable of sulfide oxidation via long distance electron transfer.</title>
        <authorList>
            <person name="Thorup C."/>
            <person name="Bjerg J.T."/>
            <person name="Schreiber L."/>
            <person name="Nielsen L.P."/>
            <person name="Kjeldsen K.U."/>
            <person name="Boesen T."/>
            <person name="Boggild A."/>
            <person name="Meysman F."/>
            <person name="Geelhoed J."/>
            <person name="Schramm A."/>
        </authorList>
    </citation>
    <scope>NUCLEOTIDE SEQUENCE [LARGE SCALE GENOMIC DNA]</scope>
    <source>
        <strain evidence="16">GS</strain>
    </source>
</reference>
<evidence type="ECO:0000259" key="15">
    <source>
        <dbReference type="Pfam" id="PF01207"/>
    </source>
</evidence>
<keyword evidence="14" id="KW-0547">Nucleotide-binding</keyword>
<feature type="binding site" evidence="14">
    <location>
        <begin position="245"/>
        <end position="246"/>
    </location>
    <ligand>
        <name>FMN</name>
        <dbReference type="ChEBI" id="CHEBI:58210"/>
    </ligand>
</feature>
<dbReference type="InterPro" id="IPR035587">
    <property type="entry name" value="DUS-like_FMN-bd"/>
</dbReference>
<dbReference type="AlphaFoldDB" id="A0A521FYC2"/>
<dbReference type="PANTHER" id="PTHR45846">
    <property type="entry name" value="TRNA-DIHYDROURIDINE(47) SYNTHASE [NAD(P)(+)]-LIKE"/>
    <property type="match status" value="1"/>
</dbReference>
<feature type="binding site" evidence="14">
    <location>
        <position position="190"/>
    </location>
    <ligand>
        <name>FMN</name>
        <dbReference type="ChEBI" id="CHEBI:58210"/>
    </ligand>
</feature>
<dbReference type="PIRSF" id="PIRSF006621">
    <property type="entry name" value="Dus"/>
    <property type="match status" value="1"/>
</dbReference>
<evidence type="ECO:0000256" key="8">
    <source>
        <dbReference type="ARBA" id="ARBA00022884"/>
    </source>
</evidence>
<dbReference type="InterPro" id="IPR001269">
    <property type="entry name" value="DUS_fam"/>
</dbReference>
<dbReference type="PROSITE" id="PS01136">
    <property type="entry name" value="UPF0034"/>
    <property type="match status" value="1"/>
</dbReference>
<evidence type="ECO:0000256" key="10">
    <source>
        <dbReference type="ARBA" id="ARBA00048205"/>
    </source>
</evidence>
<keyword evidence="6 12" id="KW-0819">tRNA processing</keyword>
<comment type="cofactor">
    <cofactor evidence="1 12 14">
        <name>FMN</name>
        <dbReference type="ChEBI" id="CHEBI:58210"/>
    </cofactor>
</comment>
<dbReference type="NCBIfam" id="TIGR00737">
    <property type="entry name" value="nifR3_yhdG"/>
    <property type="match status" value="1"/>
</dbReference>
<evidence type="ECO:0000256" key="6">
    <source>
        <dbReference type="ARBA" id="ARBA00022694"/>
    </source>
</evidence>
<dbReference type="GO" id="GO:0050660">
    <property type="term" value="F:flavin adenine dinucleotide binding"/>
    <property type="evidence" value="ECO:0007669"/>
    <property type="project" value="InterPro"/>
</dbReference>
<dbReference type="InterPro" id="IPR013785">
    <property type="entry name" value="Aldolase_TIM"/>
</dbReference>
<comment type="function">
    <text evidence="2 12">Catalyzes the synthesis of 5,6-dihydrouridine (D), a modified base found in the D-loop of most tRNAs, via the reduction of the C5-C6 double bond in target uridines.</text>
</comment>
<name>A0A521FYC2_9BACT</name>
<evidence type="ECO:0000256" key="2">
    <source>
        <dbReference type="ARBA" id="ARBA00002790"/>
    </source>
</evidence>
<gene>
    <name evidence="16" type="ORF">CDV28_1632</name>
</gene>
<keyword evidence="7" id="KW-0521">NADP</keyword>
<feature type="domain" description="DUS-like FMN-binding" evidence="15">
    <location>
        <begin position="32"/>
        <end position="325"/>
    </location>
</feature>
<keyword evidence="3" id="KW-0820">tRNA-binding</keyword>
<dbReference type="Gene3D" id="1.10.1200.80">
    <property type="entry name" value="Putative flavin oxidoreducatase, domain 2"/>
    <property type="match status" value="1"/>
</dbReference>
<evidence type="ECO:0000256" key="3">
    <source>
        <dbReference type="ARBA" id="ARBA00022555"/>
    </source>
</evidence>
<keyword evidence="9 12" id="KW-0560">Oxidoreductase</keyword>
<evidence type="ECO:0000256" key="5">
    <source>
        <dbReference type="ARBA" id="ARBA00022643"/>
    </source>
</evidence>
<feature type="binding site" evidence="14">
    <location>
        <position position="89"/>
    </location>
    <ligand>
        <name>FMN</name>
        <dbReference type="ChEBI" id="CHEBI:58210"/>
    </ligand>
</feature>
<evidence type="ECO:0000256" key="13">
    <source>
        <dbReference type="PIRSR" id="PIRSR006621-1"/>
    </source>
</evidence>
<evidence type="ECO:0000313" key="16">
    <source>
        <dbReference type="EMBL" id="TAA73750.1"/>
    </source>
</evidence>
<dbReference type="Pfam" id="PF01207">
    <property type="entry name" value="Dus"/>
    <property type="match status" value="1"/>
</dbReference>
<dbReference type="InterPro" id="IPR018517">
    <property type="entry name" value="tRNA_hU_synthase_CS"/>
</dbReference>
<dbReference type="EMBL" id="NQJD01000063">
    <property type="protein sequence ID" value="TAA73750.1"/>
    <property type="molecule type" value="Genomic_DNA"/>
</dbReference>
<sequence>MLFHVQSMYMDSTYAKGLIMNIDSVALDNPFILAPLAGYTDLPFRLLCREAGAGLVVSEMISCHGLIYGQTQTRSMLKTVPEERPWSVQLFGSEPESMGQAAALVSAMPVDIIDINMGCPVPKVVKKGSGSALMKPENLGRAEAIIRAVVGNTTLPVTVKFRSGWNDASIIAPDFAQMCEAAGAAAVTIHARTWAQQFGGKADRLVITAVKQAVSIPVIGNGDILCYEDGLEMMQETGCDAVMIGRGALGNPWVFQPDGIPETLAGRLPVIRRYLELAEQHLDTAHLLFRIKNHICRFLSGLQGAAAIRQEIISCSSLAEVEAILRENS</sequence>
<evidence type="ECO:0000256" key="1">
    <source>
        <dbReference type="ARBA" id="ARBA00001917"/>
    </source>
</evidence>
<dbReference type="GO" id="GO:0017150">
    <property type="term" value="F:tRNA dihydrouridine synthase activity"/>
    <property type="evidence" value="ECO:0007669"/>
    <property type="project" value="InterPro"/>
</dbReference>
<comment type="caution">
    <text evidence="16">The sequence shown here is derived from an EMBL/GenBank/DDBJ whole genome shotgun (WGS) entry which is preliminary data.</text>
</comment>
<evidence type="ECO:0000313" key="17">
    <source>
        <dbReference type="Proteomes" id="UP000316238"/>
    </source>
</evidence>
<comment type="catalytic activity">
    <reaction evidence="10">
        <text>a 5,6-dihydrouridine in tRNA + NADP(+) = a uridine in tRNA + NADPH + H(+)</text>
        <dbReference type="Rhea" id="RHEA:23624"/>
        <dbReference type="Rhea" id="RHEA-COMP:13339"/>
        <dbReference type="Rhea" id="RHEA-COMP:13887"/>
        <dbReference type="ChEBI" id="CHEBI:15378"/>
        <dbReference type="ChEBI" id="CHEBI:57783"/>
        <dbReference type="ChEBI" id="CHEBI:58349"/>
        <dbReference type="ChEBI" id="CHEBI:65315"/>
        <dbReference type="ChEBI" id="CHEBI:74443"/>
    </reaction>
</comment>
<proteinExistence type="inferred from homology"/>
<evidence type="ECO:0000256" key="11">
    <source>
        <dbReference type="ARBA" id="ARBA00048802"/>
    </source>
</evidence>
<evidence type="ECO:0000256" key="7">
    <source>
        <dbReference type="ARBA" id="ARBA00022857"/>
    </source>
</evidence>
<keyword evidence="5 12" id="KW-0288">FMN</keyword>
<dbReference type="CDD" id="cd02801">
    <property type="entry name" value="DUS_like_FMN"/>
    <property type="match status" value="1"/>
</dbReference>
<comment type="catalytic activity">
    <reaction evidence="11">
        <text>a 5,6-dihydrouridine in tRNA + NAD(+) = a uridine in tRNA + NADH + H(+)</text>
        <dbReference type="Rhea" id="RHEA:54452"/>
        <dbReference type="Rhea" id="RHEA-COMP:13339"/>
        <dbReference type="Rhea" id="RHEA-COMP:13887"/>
        <dbReference type="ChEBI" id="CHEBI:15378"/>
        <dbReference type="ChEBI" id="CHEBI:57540"/>
        <dbReference type="ChEBI" id="CHEBI:57945"/>
        <dbReference type="ChEBI" id="CHEBI:65315"/>
        <dbReference type="ChEBI" id="CHEBI:74443"/>
    </reaction>
</comment>
<comment type="similarity">
    <text evidence="12">Belongs to the dus family.</text>
</comment>
<dbReference type="Gene3D" id="3.20.20.70">
    <property type="entry name" value="Aldolase class I"/>
    <property type="match status" value="1"/>
</dbReference>
<keyword evidence="4 12" id="KW-0285">Flavoprotein</keyword>
<evidence type="ECO:0000256" key="9">
    <source>
        <dbReference type="ARBA" id="ARBA00023002"/>
    </source>
</evidence>
<dbReference type="GO" id="GO:0000049">
    <property type="term" value="F:tRNA binding"/>
    <property type="evidence" value="ECO:0007669"/>
    <property type="project" value="UniProtKB-KW"/>
</dbReference>
<dbReference type="EC" id="1.3.1.-" evidence="12"/>
<feature type="active site" description="Proton donor" evidence="13">
    <location>
        <position position="119"/>
    </location>
</feature>
<keyword evidence="17" id="KW-1185">Reference proteome</keyword>
<dbReference type="InterPro" id="IPR004652">
    <property type="entry name" value="DusB-like"/>
</dbReference>
<dbReference type="InterPro" id="IPR024036">
    <property type="entry name" value="tRNA-dHydroUridine_Synthase_C"/>
</dbReference>
<dbReference type="SUPFAM" id="SSF51395">
    <property type="entry name" value="FMN-linked oxidoreductases"/>
    <property type="match status" value="1"/>
</dbReference>
<keyword evidence="8" id="KW-0694">RNA-binding</keyword>